<protein>
    <submittedName>
        <fullName evidence="2">Uncharacterized protein</fullName>
    </submittedName>
</protein>
<sequence>MPTQADLIFNQELAAWVQAIGSVIAIFVAISVPLYLNHLAQNRDDALQDKQKQKYFVTLLPTLYRIRRYSSEFIQQMQLHQQSTQNILQTLETEYLELIPVFSKELHIFVHSQIYDSNLNQLAFELFHSEEILQQHLLQPQDQKQLKHQALLSKHSQHIHDLSHQLIMQIEKIYALQD</sequence>
<proteinExistence type="predicted"/>
<comment type="caution">
    <text evidence="2">The sequence shown here is derived from an EMBL/GenBank/DDBJ whole genome shotgun (WGS) entry which is preliminary data.</text>
</comment>
<feature type="transmembrane region" description="Helical" evidence="1">
    <location>
        <begin position="15"/>
        <end position="36"/>
    </location>
</feature>
<reference evidence="2" key="2">
    <citation type="submission" date="2021-09" db="EMBL/GenBank/DDBJ databases">
        <authorList>
            <person name="Gilroy R."/>
        </authorList>
    </citation>
    <scope>NUCLEOTIDE SEQUENCE</scope>
    <source>
        <strain evidence="2">CHK135-1449</strain>
    </source>
</reference>
<name>A0A9D2ZYT7_ACILW</name>
<dbReference type="Proteomes" id="UP000787156">
    <property type="component" value="Unassembled WGS sequence"/>
</dbReference>
<evidence type="ECO:0000313" key="3">
    <source>
        <dbReference type="Proteomes" id="UP000787156"/>
    </source>
</evidence>
<dbReference type="EMBL" id="DYWX01000038">
    <property type="protein sequence ID" value="HJF27302.1"/>
    <property type="molecule type" value="Genomic_DNA"/>
</dbReference>
<evidence type="ECO:0000256" key="1">
    <source>
        <dbReference type="SAM" id="Phobius"/>
    </source>
</evidence>
<dbReference type="AlphaFoldDB" id="A0A9D2ZYT7"/>
<evidence type="ECO:0000313" key="2">
    <source>
        <dbReference type="EMBL" id="HJF27302.1"/>
    </source>
</evidence>
<gene>
    <name evidence="2" type="ORF">K8V79_03495</name>
</gene>
<organism evidence="2 3">
    <name type="scientific">Acinetobacter lwoffii</name>
    <dbReference type="NCBI Taxonomy" id="28090"/>
    <lineage>
        <taxon>Bacteria</taxon>
        <taxon>Pseudomonadati</taxon>
        <taxon>Pseudomonadota</taxon>
        <taxon>Gammaproteobacteria</taxon>
        <taxon>Moraxellales</taxon>
        <taxon>Moraxellaceae</taxon>
        <taxon>Acinetobacter</taxon>
    </lineage>
</organism>
<reference evidence="2" key="1">
    <citation type="journal article" date="2021" name="PeerJ">
        <title>Extensive microbial diversity within the chicken gut microbiome revealed by metagenomics and culture.</title>
        <authorList>
            <person name="Gilroy R."/>
            <person name="Ravi A."/>
            <person name="Getino M."/>
            <person name="Pursley I."/>
            <person name="Horton D.L."/>
            <person name="Alikhan N.F."/>
            <person name="Baker D."/>
            <person name="Gharbi K."/>
            <person name="Hall N."/>
            <person name="Watson M."/>
            <person name="Adriaenssens E.M."/>
            <person name="Foster-Nyarko E."/>
            <person name="Jarju S."/>
            <person name="Secka A."/>
            <person name="Antonio M."/>
            <person name="Oren A."/>
            <person name="Chaudhuri R.R."/>
            <person name="La Ragione R."/>
            <person name="Hildebrand F."/>
            <person name="Pallen M.J."/>
        </authorList>
    </citation>
    <scope>NUCLEOTIDE SEQUENCE</scope>
    <source>
        <strain evidence="2">CHK135-1449</strain>
    </source>
</reference>
<keyword evidence="1" id="KW-0812">Transmembrane</keyword>
<accession>A0A9D2ZYT7</accession>
<keyword evidence="1" id="KW-0472">Membrane</keyword>
<keyword evidence="1" id="KW-1133">Transmembrane helix</keyword>